<dbReference type="Gene3D" id="2.40.70.10">
    <property type="entry name" value="Acid Proteases"/>
    <property type="match status" value="1"/>
</dbReference>
<feature type="compositionally biased region" description="Polar residues" evidence="1">
    <location>
        <begin position="89"/>
        <end position="100"/>
    </location>
</feature>
<comment type="caution">
    <text evidence="3">The sequence shown here is derived from an EMBL/GenBank/DDBJ whole genome shotgun (WGS) entry which is preliminary data.</text>
</comment>
<sequence>MSTVRPPPPTDRATAEEIVAVSSTSQAFTYPTVQGQPSVDPKNLRIVFASLLAPLQARLDALAPLERQINALALEVHRLKGSPHRSPHRSQTPSPTGSKSISHDFRDGDVAVREASPLADFNAFLHDRYDTLHDATDALDWVTQTQWHGSSAPTDLERQIRVFQDACLICDEALLPEVLLTNRFEVSLPIDYRIELWRHSFASSEQAYEAARQYQKMRSRFSDTPSSSRSTVVATQSRGTTSGRSSFAGRFRQPARPGASFSWRYSSLEYSEDGSTEFDPTLGDSPEDIELRNVIPAREERLTRHVNVLRCLHALLSDPDRTLPVIPIHQGTSTRVYRALWDSGSQRDFVHPRVVEEAHLTTSGSRSPISVTLEDNKTQRFFDQTVPDLHFSLTLQPPDSTQAPRRYHSSAYFDVMETGYDFILDTPWSNRFCGTEAEWATETFVLKTKCGQTHRVPFIRTTGNTPPHLPPPDPRPSQPHPNITFTSPRQFAHFIGQEDVTFYLANVMPLDLLRYDPLCIEVELISLEPDPPDPSSIFTAPISTSTRQLADTPATSHVTLPFTAESSHTSRVNANVEELMRFTTDLEPAVRNLIRVYHDVLSLYFSYSRIPPMRGIEHSIQLVPDYRVHHQAVPPYRLSIPEATELKRQLEELLGLGFIKPSNSPWGAPVLFARKADGTLRLCIDYRGLNRYTVKNIYAMPLADELFDRFAGNRFFTKIDLRSGYRRIRVATKDQLKTAFRSCFDHYEFTVMLFGLTNVRRPAFFQTAMNDIFRDILKEYVLVYLDDILVYSRTLEDHLIHLRDVLQCLRKHGQT</sequence>
<reference evidence="3 4" key="1">
    <citation type="journal article" date="2018" name="Cell">
        <title>The Chara Genome: Secondary Complexity and Implications for Plant Terrestrialization.</title>
        <authorList>
            <person name="Nishiyama T."/>
            <person name="Sakayama H."/>
            <person name="Vries J.D."/>
            <person name="Buschmann H."/>
            <person name="Saint-Marcoux D."/>
            <person name="Ullrich K.K."/>
            <person name="Haas F.B."/>
            <person name="Vanderstraeten L."/>
            <person name="Becker D."/>
            <person name="Lang D."/>
            <person name="Vosolsobe S."/>
            <person name="Rombauts S."/>
            <person name="Wilhelmsson P.K.I."/>
            <person name="Janitza P."/>
            <person name="Kern R."/>
            <person name="Heyl A."/>
            <person name="Rumpler F."/>
            <person name="Villalobos L.I.A.C."/>
            <person name="Clay J.M."/>
            <person name="Skokan R."/>
            <person name="Toyoda A."/>
            <person name="Suzuki Y."/>
            <person name="Kagoshima H."/>
            <person name="Schijlen E."/>
            <person name="Tajeshwar N."/>
            <person name="Catarino B."/>
            <person name="Hetherington A.J."/>
            <person name="Saltykova A."/>
            <person name="Bonnot C."/>
            <person name="Breuninger H."/>
            <person name="Symeonidi A."/>
            <person name="Radhakrishnan G.V."/>
            <person name="Van Nieuwerburgh F."/>
            <person name="Deforce D."/>
            <person name="Chang C."/>
            <person name="Karol K.G."/>
            <person name="Hedrich R."/>
            <person name="Ulvskov P."/>
            <person name="Glockner G."/>
            <person name="Delwiche C.F."/>
            <person name="Petrasek J."/>
            <person name="Van de Peer Y."/>
            <person name="Friml J."/>
            <person name="Beilby M."/>
            <person name="Dolan L."/>
            <person name="Kohara Y."/>
            <person name="Sugano S."/>
            <person name="Fujiyama A."/>
            <person name="Delaux P.-M."/>
            <person name="Quint M."/>
            <person name="TheiBen G."/>
            <person name="Hagemann M."/>
            <person name="Harholt J."/>
            <person name="Dunand C."/>
            <person name="Zachgo S."/>
            <person name="Langdale J."/>
            <person name="Maumus F."/>
            <person name="Straeten D.V.D."/>
            <person name="Gould S.B."/>
            <person name="Rensing S.A."/>
        </authorList>
    </citation>
    <scope>NUCLEOTIDE SEQUENCE [LARGE SCALE GENOMIC DNA]</scope>
    <source>
        <strain evidence="3 4">S276</strain>
    </source>
</reference>
<evidence type="ECO:0000259" key="2">
    <source>
        <dbReference type="Pfam" id="PF00078"/>
    </source>
</evidence>
<dbReference type="AlphaFoldDB" id="A0A388K821"/>
<evidence type="ECO:0000313" key="4">
    <source>
        <dbReference type="Proteomes" id="UP000265515"/>
    </source>
</evidence>
<dbReference type="EMBL" id="BFEA01000070">
    <property type="protein sequence ID" value="GBG66166.1"/>
    <property type="molecule type" value="Genomic_DNA"/>
</dbReference>
<feature type="domain" description="Reverse transcriptase" evidence="2">
    <location>
        <begin position="674"/>
        <end position="813"/>
    </location>
</feature>
<feature type="region of interest" description="Disordered" evidence="1">
    <location>
        <begin position="219"/>
        <end position="249"/>
    </location>
</feature>
<keyword evidence="4" id="KW-1185">Reference proteome</keyword>
<gene>
    <name evidence="3" type="ORF">CBR_g57048</name>
</gene>
<accession>A0A388K821</accession>
<dbReference type="CDD" id="cd01647">
    <property type="entry name" value="RT_LTR"/>
    <property type="match status" value="1"/>
</dbReference>
<dbReference type="InterPro" id="IPR000477">
    <property type="entry name" value="RT_dom"/>
</dbReference>
<dbReference type="InterPro" id="IPR043128">
    <property type="entry name" value="Rev_trsase/Diguanyl_cyclase"/>
</dbReference>
<dbReference type="Pfam" id="PF00078">
    <property type="entry name" value="RVT_1"/>
    <property type="match status" value="1"/>
</dbReference>
<dbReference type="PANTHER" id="PTHR24559">
    <property type="entry name" value="TRANSPOSON TY3-I GAG-POL POLYPROTEIN"/>
    <property type="match status" value="1"/>
</dbReference>
<dbReference type="Gene3D" id="3.10.10.10">
    <property type="entry name" value="HIV Type 1 Reverse Transcriptase, subunit A, domain 1"/>
    <property type="match status" value="1"/>
</dbReference>
<dbReference type="Gene3D" id="3.30.70.270">
    <property type="match status" value="1"/>
</dbReference>
<proteinExistence type="predicted"/>
<dbReference type="InterPro" id="IPR053134">
    <property type="entry name" value="RNA-dir_DNA_polymerase"/>
</dbReference>
<dbReference type="InterPro" id="IPR043502">
    <property type="entry name" value="DNA/RNA_pol_sf"/>
</dbReference>
<feature type="region of interest" description="Disordered" evidence="1">
    <location>
        <begin position="460"/>
        <end position="484"/>
    </location>
</feature>
<feature type="compositionally biased region" description="Low complexity" evidence="1">
    <location>
        <begin position="237"/>
        <end position="246"/>
    </location>
</feature>
<dbReference type="Gramene" id="GBG66166">
    <property type="protein sequence ID" value="GBG66166"/>
    <property type="gene ID" value="CBR_g57048"/>
</dbReference>
<feature type="compositionally biased region" description="Pro residues" evidence="1">
    <location>
        <begin position="467"/>
        <end position="479"/>
    </location>
</feature>
<dbReference type="PANTHER" id="PTHR24559:SF444">
    <property type="entry name" value="REVERSE TRANSCRIPTASE DOMAIN-CONTAINING PROTEIN"/>
    <property type="match status" value="1"/>
</dbReference>
<dbReference type="Proteomes" id="UP000265515">
    <property type="component" value="Unassembled WGS sequence"/>
</dbReference>
<evidence type="ECO:0000313" key="3">
    <source>
        <dbReference type="EMBL" id="GBG66166.1"/>
    </source>
</evidence>
<organism evidence="3 4">
    <name type="scientific">Chara braunii</name>
    <name type="common">Braun's stonewort</name>
    <dbReference type="NCBI Taxonomy" id="69332"/>
    <lineage>
        <taxon>Eukaryota</taxon>
        <taxon>Viridiplantae</taxon>
        <taxon>Streptophyta</taxon>
        <taxon>Charophyceae</taxon>
        <taxon>Charales</taxon>
        <taxon>Characeae</taxon>
        <taxon>Chara</taxon>
    </lineage>
</organism>
<evidence type="ECO:0000256" key="1">
    <source>
        <dbReference type="SAM" id="MobiDB-lite"/>
    </source>
</evidence>
<name>A0A388K821_CHABU</name>
<feature type="region of interest" description="Disordered" evidence="1">
    <location>
        <begin position="80"/>
        <end position="104"/>
    </location>
</feature>
<dbReference type="InterPro" id="IPR021109">
    <property type="entry name" value="Peptidase_aspartic_dom_sf"/>
</dbReference>
<dbReference type="SUPFAM" id="SSF56672">
    <property type="entry name" value="DNA/RNA polymerases"/>
    <property type="match status" value="1"/>
</dbReference>
<protein>
    <recommendedName>
        <fullName evidence="2">Reverse transcriptase domain-containing protein</fullName>
    </recommendedName>
</protein>